<dbReference type="InterPro" id="IPR004839">
    <property type="entry name" value="Aminotransferase_I/II_large"/>
</dbReference>
<protein>
    <recommendedName>
        <fullName evidence="2">8-amino-7-oxononanoate synthase</fullName>
        <ecNumber evidence="2">2.3.1.47</ecNumber>
    </recommendedName>
</protein>
<evidence type="ECO:0000256" key="1">
    <source>
        <dbReference type="ARBA" id="ARBA00001933"/>
    </source>
</evidence>
<keyword evidence="9" id="KW-1185">Reference proteome</keyword>
<dbReference type="RefSeq" id="WP_388624142.1">
    <property type="nucleotide sequence ID" value="NZ_JBIAUT010000001.1"/>
</dbReference>
<dbReference type="InterPro" id="IPR050087">
    <property type="entry name" value="AON_synthase_class-II"/>
</dbReference>
<evidence type="ECO:0000256" key="5">
    <source>
        <dbReference type="ARBA" id="ARBA00047715"/>
    </source>
</evidence>
<dbReference type="InterPro" id="IPR015424">
    <property type="entry name" value="PyrdxlP-dep_Trfase"/>
</dbReference>
<dbReference type="EMBL" id="JBIAUT010000001">
    <property type="protein sequence ID" value="MFF4215404.1"/>
    <property type="molecule type" value="Genomic_DNA"/>
</dbReference>
<dbReference type="Pfam" id="PF00550">
    <property type="entry name" value="PP-binding"/>
    <property type="match status" value="1"/>
</dbReference>
<dbReference type="Gene3D" id="3.90.1150.10">
    <property type="entry name" value="Aspartate Aminotransferase, domain 1"/>
    <property type="match status" value="1"/>
</dbReference>
<organism evidence="8 9">
    <name type="scientific">Streptomyces nondiastaticus</name>
    <dbReference type="NCBI Taxonomy" id="3154512"/>
    <lineage>
        <taxon>Bacteria</taxon>
        <taxon>Bacillati</taxon>
        <taxon>Actinomycetota</taxon>
        <taxon>Actinomycetes</taxon>
        <taxon>Kitasatosporales</taxon>
        <taxon>Streptomycetaceae</taxon>
        <taxon>Streptomyces</taxon>
    </lineage>
</organism>
<evidence type="ECO:0000259" key="7">
    <source>
        <dbReference type="PROSITE" id="PS50075"/>
    </source>
</evidence>
<evidence type="ECO:0000313" key="8">
    <source>
        <dbReference type="EMBL" id="MFF4215404.1"/>
    </source>
</evidence>
<reference evidence="8 9" key="1">
    <citation type="submission" date="2024-10" db="EMBL/GenBank/DDBJ databases">
        <title>The Natural Products Discovery Center: Release of the First 8490 Sequenced Strains for Exploring Actinobacteria Biosynthetic Diversity.</title>
        <authorList>
            <person name="Kalkreuter E."/>
            <person name="Kautsar S.A."/>
            <person name="Yang D."/>
            <person name="Bader C.D."/>
            <person name="Teijaro C.N."/>
            <person name="Fluegel L."/>
            <person name="Davis C.M."/>
            <person name="Simpson J.R."/>
            <person name="Lauterbach L."/>
            <person name="Steele A.D."/>
            <person name="Gui C."/>
            <person name="Meng S."/>
            <person name="Li G."/>
            <person name="Viehrig K."/>
            <person name="Ye F."/>
            <person name="Su P."/>
            <person name="Kiefer A.F."/>
            <person name="Nichols A."/>
            <person name="Cepeda A.J."/>
            <person name="Yan W."/>
            <person name="Fan B."/>
            <person name="Jiang Y."/>
            <person name="Adhikari A."/>
            <person name="Zheng C.-J."/>
            <person name="Schuster L."/>
            <person name="Cowan T.M."/>
            <person name="Smanski M.J."/>
            <person name="Chevrette M.G."/>
            <person name="De Carvalho L.P.S."/>
            <person name="Shen B."/>
        </authorList>
    </citation>
    <scope>NUCLEOTIDE SEQUENCE [LARGE SCALE GENOMIC DNA]</scope>
    <source>
        <strain evidence="8 9">NPDC001650</strain>
    </source>
</reference>
<comment type="similarity">
    <text evidence="6">Belongs to the class-II pyridoxal-phosphate-dependent aminotransferase family.</text>
</comment>
<dbReference type="Gene3D" id="3.40.640.10">
    <property type="entry name" value="Type I PLP-dependent aspartate aminotransferase-like (Major domain)"/>
    <property type="match status" value="1"/>
</dbReference>
<evidence type="ECO:0000256" key="3">
    <source>
        <dbReference type="ARBA" id="ARBA00022679"/>
    </source>
</evidence>
<keyword evidence="4 6" id="KW-0663">Pyridoxal phosphate</keyword>
<evidence type="ECO:0000256" key="6">
    <source>
        <dbReference type="RuleBase" id="RU003693"/>
    </source>
</evidence>
<feature type="domain" description="Carrier" evidence="7">
    <location>
        <begin position="99"/>
        <end position="177"/>
    </location>
</feature>
<dbReference type="InterPro" id="IPR015422">
    <property type="entry name" value="PyrdxlP-dep_Trfase_small"/>
</dbReference>
<name>A0ABW6TS21_9ACTN</name>
<dbReference type="SUPFAM" id="SSF53383">
    <property type="entry name" value="PLP-dependent transferases"/>
    <property type="match status" value="1"/>
</dbReference>
<evidence type="ECO:0000256" key="2">
    <source>
        <dbReference type="ARBA" id="ARBA00013187"/>
    </source>
</evidence>
<accession>A0ABW6TS21</accession>
<dbReference type="PROSITE" id="PS00599">
    <property type="entry name" value="AA_TRANSFER_CLASS_2"/>
    <property type="match status" value="1"/>
</dbReference>
<sequence>MTHLMDGPQDTVRIHRKVVGIVAERTLYDEARLLPDSHFEADLGIDSVILESILVSVGEEFGIAERLPGDVTTIRELVARVEGALGLPSAAARPAAGPRGTDPVLEAVLAGAVRQTQYQRSQLALDADFESELGIDSVILTSLVAEAAQELGLPESVVGTVTAKTLRGLAAELTALLAPAAGGAERPAAAGDGAWDDRSMKDFTEQRDPDLFAKARSFGAYRRRREEERLYWYGMPLVSRCENRAVIYDELEGREREFLMFASNNYLGLANHPRVVDAVCDATRAYGATHTGSRFIGGTNMLHKELERRLAAFKQRPAAIVYPGGYAANLGAISGLVKSYDTLVVDKLNHMSIVDGSRLSGGIRRIYRHNDMRDLEQVLRRGAEQGTGGGTLIVADGVFSMHGDVCDLPEIVRLAKAYGARVLIDDAHATGVLGARGSGTAEHFGLKGEVDLELGTMSKALAGMGGFVVGEEEVVEYLRYYSNSYVFAANIPAGVAAGLIASLDVIEAEPERLKRLWANITTLRDGLRKAGFDLERTESAILPIVIGDERKAMEMGRAVRARGLFCQTVVYPGVPLGDARLRVSVTCEHTPQDLELATGIFIESATETGVLPRSE</sequence>
<comment type="caution">
    <text evidence="8">The sequence shown here is derived from an EMBL/GenBank/DDBJ whole genome shotgun (WGS) entry which is preliminary data.</text>
</comment>
<proteinExistence type="inferred from homology"/>
<dbReference type="Pfam" id="PF00155">
    <property type="entry name" value="Aminotran_1_2"/>
    <property type="match status" value="1"/>
</dbReference>
<comment type="cofactor">
    <cofactor evidence="1 6">
        <name>pyridoxal 5'-phosphate</name>
        <dbReference type="ChEBI" id="CHEBI:597326"/>
    </cofactor>
</comment>
<dbReference type="PANTHER" id="PTHR13693">
    <property type="entry name" value="CLASS II AMINOTRANSFERASE/8-AMINO-7-OXONONANOATE SYNTHASE"/>
    <property type="match status" value="1"/>
</dbReference>
<dbReference type="SUPFAM" id="SSF47336">
    <property type="entry name" value="ACP-like"/>
    <property type="match status" value="2"/>
</dbReference>
<keyword evidence="8" id="KW-0032">Aminotransferase</keyword>
<dbReference type="InterPro" id="IPR036736">
    <property type="entry name" value="ACP-like_sf"/>
</dbReference>
<dbReference type="InterPro" id="IPR001917">
    <property type="entry name" value="Aminotrans_II_pyridoxalP_BS"/>
</dbReference>
<dbReference type="Proteomes" id="UP001602123">
    <property type="component" value="Unassembled WGS sequence"/>
</dbReference>
<keyword evidence="3" id="KW-0808">Transferase</keyword>
<comment type="catalytic activity">
    <reaction evidence="5">
        <text>6-carboxyhexanoyl-[ACP] + L-alanine + H(+) = (8S)-8-amino-7-oxononanoate + holo-[ACP] + CO2</text>
        <dbReference type="Rhea" id="RHEA:42288"/>
        <dbReference type="Rhea" id="RHEA-COMP:9685"/>
        <dbReference type="Rhea" id="RHEA-COMP:9955"/>
        <dbReference type="ChEBI" id="CHEBI:15378"/>
        <dbReference type="ChEBI" id="CHEBI:16526"/>
        <dbReference type="ChEBI" id="CHEBI:57972"/>
        <dbReference type="ChEBI" id="CHEBI:64479"/>
        <dbReference type="ChEBI" id="CHEBI:78846"/>
        <dbReference type="ChEBI" id="CHEBI:149468"/>
        <dbReference type="EC" id="2.3.1.47"/>
    </reaction>
</comment>
<dbReference type="PROSITE" id="PS50075">
    <property type="entry name" value="CARRIER"/>
    <property type="match status" value="1"/>
</dbReference>
<dbReference type="Gene3D" id="1.10.1200.10">
    <property type="entry name" value="ACP-like"/>
    <property type="match status" value="2"/>
</dbReference>
<gene>
    <name evidence="8" type="ORF">ACFYZM_03875</name>
</gene>
<evidence type="ECO:0000313" key="9">
    <source>
        <dbReference type="Proteomes" id="UP001602123"/>
    </source>
</evidence>
<dbReference type="EC" id="2.3.1.47" evidence="2"/>
<dbReference type="GO" id="GO:0008483">
    <property type="term" value="F:transaminase activity"/>
    <property type="evidence" value="ECO:0007669"/>
    <property type="project" value="UniProtKB-KW"/>
</dbReference>
<dbReference type="PANTHER" id="PTHR13693:SF3">
    <property type="entry name" value="LD36009P"/>
    <property type="match status" value="1"/>
</dbReference>
<evidence type="ECO:0000256" key="4">
    <source>
        <dbReference type="ARBA" id="ARBA00022898"/>
    </source>
</evidence>
<dbReference type="InterPro" id="IPR009081">
    <property type="entry name" value="PP-bd_ACP"/>
</dbReference>
<dbReference type="InterPro" id="IPR015421">
    <property type="entry name" value="PyrdxlP-dep_Trfase_major"/>
</dbReference>